<feature type="transmembrane region" description="Helical" evidence="1">
    <location>
        <begin position="72"/>
        <end position="95"/>
    </location>
</feature>
<name>D3B004_HETP5</name>
<dbReference type="AlphaFoldDB" id="D3B004"/>
<sequence>MGLLIVPIALLVVSFTRPWYQTKLDSGEKLIYNYKTIKIEDQPYKNYTVSFSVPFDDKTDLIHSLKVFQSTFVFAIMAWCMHVIAAGFILVGLFGKLPEMLHLVPKIVVPVALGFTLISLFIFLGLPKAIDIDCSNNDNFGALCLPLGQRDKLVGSSDGSKWGPLEGWATVVASSAFSLGATVVTLVFQKF</sequence>
<gene>
    <name evidence="3" type="ORF">PPL_01618</name>
</gene>
<dbReference type="EMBL" id="ADBJ01000008">
    <property type="protein sequence ID" value="EFA84628.1"/>
    <property type="molecule type" value="Genomic_DNA"/>
</dbReference>
<accession>D3B004</accession>
<protein>
    <submittedName>
        <fullName evidence="3">Uncharacterized protein</fullName>
    </submittedName>
</protein>
<feature type="chain" id="PRO_5003041797" evidence="2">
    <location>
        <begin position="19"/>
        <end position="191"/>
    </location>
</feature>
<keyword evidence="1" id="KW-1133">Transmembrane helix</keyword>
<keyword evidence="4" id="KW-1185">Reference proteome</keyword>
<evidence type="ECO:0000313" key="3">
    <source>
        <dbReference type="EMBL" id="EFA84628.1"/>
    </source>
</evidence>
<feature type="transmembrane region" description="Helical" evidence="1">
    <location>
        <begin position="107"/>
        <end position="126"/>
    </location>
</feature>
<evidence type="ECO:0000313" key="4">
    <source>
        <dbReference type="Proteomes" id="UP000001396"/>
    </source>
</evidence>
<keyword evidence="1" id="KW-0472">Membrane</keyword>
<keyword evidence="1" id="KW-0812">Transmembrane</keyword>
<feature type="transmembrane region" description="Helical" evidence="1">
    <location>
        <begin position="167"/>
        <end position="188"/>
    </location>
</feature>
<reference evidence="3 4" key="1">
    <citation type="journal article" date="2011" name="Genome Res.">
        <title>Phylogeny-wide analysis of social amoeba genomes highlights ancient origins for complex intercellular communication.</title>
        <authorList>
            <person name="Heidel A.J."/>
            <person name="Lawal H.M."/>
            <person name="Felder M."/>
            <person name="Schilde C."/>
            <person name="Helps N.R."/>
            <person name="Tunggal B."/>
            <person name="Rivero F."/>
            <person name="John U."/>
            <person name="Schleicher M."/>
            <person name="Eichinger L."/>
            <person name="Platzer M."/>
            <person name="Noegel A.A."/>
            <person name="Schaap P."/>
            <person name="Gloeckner G."/>
        </authorList>
    </citation>
    <scope>NUCLEOTIDE SEQUENCE [LARGE SCALE GENOMIC DNA]</scope>
    <source>
        <strain evidence="4">ATCC 26659 / Pp 5 / PN500</strain>
    </source>
</reference>
<proteinExistence type="predicted"/>
<dbReference type="InterPro" id="IPR040291">
    <property type="entry name" value="DDB_G0287341-like"/>
</dbReference>
<evidence type="ECO:0000256" key="1">
    <source>
        <dbReference type="SAM" id="Phobius"/>
    </source>
</evidence>
<dbReference type="PANTHER" id="PTHR35202">
    <property type="entry name" value="TRANSMEMBRANE PROTEIN-RELATED"/>
    <property type="match status" value="1"/>
</dbReference>
<feature type="signal peptide" evidence="2">
    <location>
        <begin position="1"/>
        <end position="18"/>
    </location>
</feature>
<dbReference type="InParanoid" id="D3B004"/>
<comment type="caution">
    <text evidence="3">The sequence shown here is derived from an EMBL/GenBank/DDBJ whole genome shotgun (WGS) entry which is preliminary data.</text>
</comment>
<keyword evidence="2" id="KW-0732">Signal</keyword>
<dbReference type="Proteomes" id="UP000001396">
    <property type="component" value="Unassembled WGS sequence"/>
</dbReference>
<evidence type="ECO:0000256" key="2">
    <source>
        <dbReference type="SAM" id="SignalP"/>
    </source>
</evidence>
<dbReference type="GeneID" id="31357147"/>
<organism evidence="3 4">
    <name type="scientific">Heterostelium pallidum (strain ATCC 26659 / Pp 5 / PN500)</name>
    <name type="common">Cellular slime mold</name>
    <name type="synonym">Polysphondylium pallidum</name>
    <dbReference type="NCBI Taxonomy" id="670386"/>
    <lineage>
        <taxon>Eukaryota</taxon>
        <taxon>Amoebozoa</taxon>
        <taxon>Evosea</taxon>
        <taxon>Eumycetozoa</taxon>
        <taxon>Dictyostelia</taxon>
        <taxon>Acytosteliales</taxon>
        <taxon>Acytosteliaceae</taxon>
        <taxon>Heterostelium</taxon>
    </lineage>
</organism>
<dbReference type="PANTHER" id="PTHR35202:SF2">
    <property type="entry name" value="TRANSMEMBRANE PROTEIN"/>
    <property type="match status" value="1"/>
</dbReference>
<dbReference type="RefSeq" id="XP_020436741.1">
    <property type="nucleotide sequence ID" value="XM_020572624.1"/>
</dbReference>